<protein>
    <submittedName>
        <fullName evidence="1">Ribbon-helix-helix protein, CopG family</fullName>
    </submittedName>
</protein>
<proteinExistence type="predicted"/>
<gene>
    <name evidence="1" type="ORF">H6A19_10085</name>
</gene>
<comment type="caution">
    <text evidence="1">The sequence shown here is derived from an EMBL/GenBank/DDBJ whole genome shotgun (WGS) entry which is preliminary data.</text>
</comment>
<dbReference type="EMBL" id="JACJLL010000057">
    <property type="protein sequence ID" value="MBM6819680.1"/>
    <property type="molecule type" value="Genomic_DNA"/>
</dbReference>
<name>A0ABS2FGJ6_9CLOT</name>
<dbReference type="Proteomes" id="UP000767334">
    <property type="component" value="Unassembled WGS sequence"/>
</dbReference>
<reference evidence="1 2" key="1">
    <citation type="journal article" date="2021" name="Sci. Rep.">
        <title>The distribution of antibiotic resistance genes in chicken gut microbiota commensals.</title>
        <authorList>
            <person name="Juricova H."/>
            <person name="Matiasovicova J."/>
            <person name="Kubasova T."/>
            <person name="Cejkova D."/>
            <person name="Rychlik I."/>
        </authorList>
    </citation>
    <scope>NUCLEOTIDE SEQUENCE [LARGE SCALE GENOMIC DNA]</scope>
    <source>
        <strain evidence="1 2">An435</strain>
    </source>
</reference>
<organism evidence="1 2">
    <name type="scientific">Clostridium saudiense</name>
    <dbReference type="NCBI Taxonomy" id="1414720"/>
    <lineage>
        <taxon>Bacteria</taxon>
        <taxon>Bacillati</taxon>
        <taxon>Bacillota</taxon>
        <taxon>Clostridia</taxon>
        <taxon>Eubacteriales</taxon>
        <taxon>Clostridiaceae</taxon>
        <taxon>Clostridium</taxon>
    </lineage>
</organism>
<evidence type="ECO:0000313" key="1">
    <source>
        <dbReference type="EMBL" id="MBM6819680.1"/>
    </source>
</evidence>
<accession>A0ABS2FGJ6</accession>
<keyword evidence="2" id="KW-1185">Reference proteome</keyword>
<sequence>MKYSMLLNLDEELKLKLEQIAKELHTNKSQAIRYLILSHDKD</sequence>
<evidence type="ECO:0000313" key="2">
    <source>
        <dbReference type="Proteomes" id="UP000767334"/>
    </source>
</evidence>
<dbReference type="RefSeq" id="WP_195964533.1">
    <property type="nucleotide sequence ID" value="NZ_JACJLL010000057.1"/>
</dbReference>